<proteinExistence type="predicted"/>
<dbReference type="Proteomes" id="UP000276133">
    <property type="component" value="Unassembled WGS sequence"/>
</dbReference>
<comment type="caution">
    <text evidence="1">The sequence shown here is derived from an EMBL/GenBank/DDBJ whole genome shotgun (WGS) entry which is preliminary data.</text>
</comment>
<reference evidence="1 2" key="1">
    <citation type="journal article" date="2018" name="Sci. Rep.">
        <title>Genomic signatures of local adaptation to the degree of environmental predictability in rotifers.</title>
        <authorList>
            <person name="Franch-Gras L."/>
            <person name="Hahn C."/>
            <person name="Garcia-Roger E.M."/>
            <person name="Carmona M.J."/>
            <person name="Serra M."/>
            <person name="Gomez A."/>
        </authorList>
    </citation>
    <scope>NUCLEOTIDE SEQUENCE [LARGE SCALE GENOMIC DNA]</scope>
    <source>
        <strain evidence="1">HYR1</strain>
    </source>
</reference>
<dbReference type="AlphaFoldDB" id="A0A3M7PYQ2"/>
<protein>
    <submittedName>
        <fullName evidence="1">Uncharacterized protein</fullName>
    </submittedName>
</protein>
<sequence length="77" mass="9073">MNLLTPHRRNIDPGLCERGVARCTHFVPRLFLNLSFPLFLDRQNKRAAKNTGQLFGERSFSRSAWRSVWRSAWRSKN</sequence>
<name>A0A3M7PYQ2_BRAPC</name>
<keyword evidence="2" id="KW-1185">Reference proteome</keyword>
<evidence type="ECO:0000313" key="1">
    <source>
        <dbReference type="EMBL" id="RNA04326.1"/>
    </source>
</evidence>
<accession>A0A3M7PYQ2</accession>
<gene>
    <name evidence="1" type="ORF">BpHYR1_015634</name>
</gene>
<dbReference type="EMBL" id="REGN01008155">
    <property type="protein sequence ID" value="RNA04326.1"/>
    <property type="molecule type" value="Genomic_DNA"/>
</dbReference>
<organism evidence="1 2">
    <name type="scientific">Brachionus plicatilis</name>
    <name type="common">Marine rotifer</name>
    <name type="synonym">Brachionus muelleri</name>
    <dbReference type="NCBI Taxonomy" id="10195"/>
    <lineage>
        <taxon>Eukaryota</taxon>
        <taxon>Metazoa</taxon>
        <taxon>Spiralia</taxon>
        <taxon>Gnathifera</taxon>
        <taxon>Rotifera</taxon>
        <taxon>Eurotatoria</taxon>
        <taxon>Monogononta</taxon>
        <taxon>Pseudotrocha</taxon>
        <taxon>Ploima</taxon>
        <taxon>Brachionidae</taxon>
        <taxon>Brachionus</taxon>
    </lineage>
</organism>
<evidence type="ECO:0000313" key="2">
    <source>
        <dbReference type="Proteomes" id="UP000276133"/>
    </source>
</evidence>